<feature type="compositionally biased region" description="Polar residues" evidence="1">
    <location>
        <begin position="62"/>
        <end position="77"/>
    </location>
</feature>
<accession>A0A7S0BZ89</accession>
<dbReference type="AlphaFoldDB" id="A0A7S0BZ89"/>
<organism evidence="2">
    <name type="scientific">Proboscia inermis</name>
    <dbReference type="NCBI Taxonomy" id="420281"/>
    <lineage>
        <taxon>Eukaryota</taxon>
        <taxon>Sar</taxon>
        <taxon>Stramenopiles</taxon>
        <taxon>Ochrophyta</taxon>
        <taxon>Bacillariophyta</taxon>
        <taxon>Coscinodiscophyceae</taxon>
        <taxon>Rhizosoleniophycidae</taxon>
        <taxon>Rhizosoleniales</taxon>
        <taxon>Rhizosoleniaceae</taxon>
        <taxon>Proboscia</taxon>
    </lineage>
</organism>
<dbReference type="EMBL" id="HBEL01009053">
    <property type="protein sequence ID" value="CAD8408214.1"/>
    <property type="molecule type" value="Transcribed_RNA"/>
</dbReference>
<feature type="compositionally biased region" description="Basic residues" evidence="1">
    <location>
        <begin position="190"/>
        <end position="203"/>
    </location>
</feature>
<feature type="region of interest" description="Disordered" evidence="1">
    <location>
        <begin position="48"/>
        <end position="94"/>
    </location>
</feature>
<name>A0A7S0BZ89_9STRA</name>
<proteinExistence type="predicted"/>
<feature type="region of interest" description="Disordered" evidence="1">
    <location>
        <begin position="172"/>
        <end position="203"/>
    </location>
</feature>
<reference evidence="2" key="1">
    <citation type="submission" date="2021-01" db="EMBL/GenBank/DDBJ databases">
        <authorList>
            <person name="Corre E."/>
            <person name="Pelletier E."/>
            <person name="Niang G."/>
            <person name="Scheremetjew M."/>
            <person name="Finn R."/>
            <person name="Kale V."/>
            <person name="Holt S."/>
            <person name="Cochrane G."/>
            <person name="Meng A."/>
            <person name="Brown T."/>
            <person name="Cohen L."/>
        </authorList>
    </citation>
    <scope>NUCLEOTIDE SEQUENCE</scope>
    <source>
        <strain evidence="2">CCAP1064/1</strain>
    </source>
</reference>
<sequence>MQHINTFESTLISLLFDVHNMKTWAQRIQSLKQSFRLLPNEHRWLLNDKNGNHPQIRDALPQGTTPRNEQISTLTGSTKRKPRETNTIHPTNDNHKVVSRDTIHQNTRHTKPTINDNHHPIPTQNDTIRNKCHARLKKKKNNVKKKKVTTKTITDEQYQQMIVLDQFFGTDTPALRKHKSKDPSSTNQHPQHKSKKKKRKKTH</sequence>
<feature type="region of interest" description="Disordered" evidence="1">
    <location>
        <begin position="107"/>
        <end position="126"/>
    </location>
</feature>
<evidence type="ECO:0000313" key="2">
    <source>
        <dbReference type="EMBL" id="CAD8408214.1"/>
    </source>
</evidence>
<protein>
    <submittedName>
        <fullName evidence="2">Uncharacterized protein</fullName>
    </submittedName>
</protein>
<gene>
    <name evidence="2" type="ORF">PINE0816_LOCUS4334</name>
</gene>
<evidence type="ECO:0000256" key="1">
    <source>
        <dbReference type="SAM" id="MobiDB-lite"/>
    </source>
</evidence>